<evidence type="ECO:0000256" key="7">
    <source>
        <dbReference type="SAM" id="MobiDB-lite"/>
    </source>
</evidence>
<dbReference type="GO" id="GO:0016020">
    <property type="term" value="C:membrane"/>
    <property type="evidence" value="ECO:0007669"/>
    <property type="project" value="UniProtKB-SubCell"/>
</dbReference>
<dbReference type="EMBL" id="JACIED010000002">
    <property type="protein sequence ID" value="MBB4008016.1"/>
    <property type="molecule type" value="Genomic_DNA"/>
</dbReference>
<keyword evidence="3" id="KW-0997">Cell inner membrane</keyword>
<evidence type="ECO:0000313" key="11">
    <source>
        <dbReference type="EMBL" id="OLP48326.1"/>
    </source>
</evidence>
<accession>A0A1Q9A1F7</accession>
<evidence type="ECO:0000256" key="6">
    <source>
        <dbReference type="ARBA" id="ARBA00023136"/>
    </source>
</evidence>
<organism evidence="11 12">
    <name type="scientific">Allorhizobium taibaishanense</name>
    <dbReference type="NCBI Taxonomy" id="887144"/>
    <lineage>
        <taxon>Bacteria</taxon>
        <taxon>Pseudomonadati</taxon>
        <taxon>Pseudomonadota</taxon>
        <taxon>Alphaproteobacteria</taxon>
        <taxon>Hyphomicrobiales</taxon>
        <taxon>Rhizobiaceae</taxon>
        <taxon>Rhizobium/Agrobacterium group</taxon>
        <taxon>Allorhizobium</taxon>
    </lineage>
</organism>
<evidence type="ECO:0000313" key="13">
    <source>
        <dbReference type="Proteomes" id="UP000544107"/>
    </source>
</evidence>
<name>A0A1Q9A1F7_9HYPH</name>
<feature type="transmembrane region" description="Helical" evidence="8">
    <location>
        <begin position="208"/>
        <end position="229"/>
    </location>
</feature>
<dbReference type="SUPFAM" id="SSF144091">
    <property type="entry name" value="Rhomboid-like"/>
    <property type="match status" value="1"/>
</dbReference>
<dbReference type="InterPro" id="IPR035952">
    <property type="entry name" value="Rhomboid-like_sf"/>
</dbReference>
<keyword evidence="5 8" id="KW-1133">Transmembrane helix</keyword>
<dbReference type="Pfam" id="PF01694">
    <property type="entry name" value="Rhomboid"/>
    <property type="match status" value="1"/>
</dbReference>
<keyword evidence="11" id="KW-0378">Hydrolase</keyword>
<dbReference type="RefSeq" id="WP_075616380.1">
    <property type="nucleotide sequence ID" value="NZ_JACIED010000002.1"/>
</dbReference>
<evidence type="ECO:0000256" key="1">
    <source>
        <dbReference type="ARBA" id="ARBA00004141"/>
    </source>
</evidence>
<feature type="transmembrane region" description="Helical" evidence="8">
    <location>
        <begin position="44"/>
        <end position="63"/>
    </location>
</feature>
<keyword evidence="4 8" id="KW-0812">Transmembrane</keyword>
<evidence type="ECO:0000313" key="12">
    <source>
        <dbReference type="Proteomes" id="UP000185598"/>
    </source>
</evidence>
<dbReference type="Gene3D" id="1.20.1540.10">
    <property type="entry name" value="Rhomboid-like"/>
    <property type="match status" value="1"/>
</dbReference>
<evidence type="ECO:0000256" key="8">
    <source>
        <dbReference type="SAM" id="Phobius"/>
    </source>
</evidence>
<evidence type="ECO:0000256" key="4">
    <source>
        <dbReference type="ARBA" id="ARBA00022692"/>
    </source>
</evidence>
<feature type="transmembrane region" description="Helical" evidence="8">
    <location>
        <begin position="157"/>
        <end position="178"/>
    </location>
</feature>
<dbReference type="GO" id="GO:0004252">
    <property type="term" value="F:serine-type endopeptidase activity"/>
    <property type="evidence" value="ECO:0007669"/>
    <property type="project" value="InterPro"/>
</dbReference>
<dbReference type="PANTHER" id="PTHR43066:SF26">
    <property type="entry name" value="RHOMBOID PROTEASE GLPG"/>
    <property type="match status" value="1"/>
</dbReference>
<dbReference type="GO" id="GO:0006508">
    <property type="term" value="P:proteolysis"/>
    <property type="evidence" value="ECO:0007669"/>
    <property type="project" value="UniProtKB-KW"/>
</dbReference>
<dbReference type="InterPro" id="IPR022764">
    <property type="entry name" value="Peptidase_S54_rhomboid_dom"/>
</dbReference>
<evidence type="ECO:0000256" key="5">
    <source>
        <dbReference type="ARBA" id="ARBA00022989"/>
    </source>
</evidence>
<feature type="region of interest" description="Disordered" evidence="7">
    <location>
        <begin position="1"/>
        <end position="22"/>
    </location>
</feature>
<keyword evidence="12" id="KW-1185">Reference proteome</keyword>
<feature type="domain" description="Peptidase S54 rhomboid" evidence="9">
    <location>
        <begin position="94"/>
        <end position="254"/>
    </location>
</feature>
<dbReference type="AlphaFoldDB" id="A0A1Q9A1F7"/>
<gene>
    <name evidence="11" type="ORF">BJF91_09375</name>
    <name evidence="10" type="ORF">GGQ71_002279</name>
</gene>
<feature type="compositionally biased region" description="Basic and acidic residues" evidence="7">
    <location>
        <begin position="1"/>
        <end position="19"/>
    </location>
</feature>
<dbReference type="Proteomes" id="UP000185598">
    <property type="component" value="Unassembled WGS sequence"/>
</dbReference>
<dbReference type="OrthoDB" id="9797190at2"/>
<reference evidence="11 12" key="1">
    <citation type="submission" date="2016-09" db="EMBL/GenBank/DDBJ databases">
        <title>Rhizobium oryziradicis sp. nov., isolated from the root of rice.</title>
        <authorList>
            <person name="Zhao J."/>
            <person name="Zhang X."/>
        </authorList>
    </citation>
    <scope>NUCLEOTIDE SEQUENCE [LARGE SCALE GENOMIC DNA]</scope>
    <source>
        <strain evidence="11 12">14971</strain>
    </source>
</reference>
<feature type="transmembrane region" description="Helical" evidence="8">
    <location>
        <begin position="235"/>
        <end position="255"/>
    </location>
</feature>
<keyword evidence="6 8" id="KW-0472">Membrane</keyword>
<comment type="subcellular location">
    <subcellularLocation>
        <location evidence="1">Membrane</location>
        <topology evidence="1">Multi-pass membrane protein</topology>
    </subcellularLocation>
</comment>
<protein>
    <submittedName>
        <fullName evidence="10">Membrane associated rhomboid family serine protease</fullName>
    </submittedName>
    <submittedName>
        <fullName evidence="11">Rhomboid family intramembrane serine protease</fullName>
    </submittedName>
</protein>
<comment type="caution">
    <text evidence="11">The sequence shown here is derived from an EMBL/GenBank/DDBJ whole genome shotgun (WGS) entry which is preliminary data.</text>
</comment>
<feature type="transmembrane region" description="Helical" evidence="8">
    <location>
        <begin position="133"/>
        <end position="151"/>
    </location>
</feature>
<sequence>MEDRPKGPWDGEPQQRLDEPLNGEILGDDFRRDGREPVFNMPGGVLLALGLLVLIYALTGWILSDEISNWIIVEFGYSPVRYVYDFANQDLAWIWTPFTYSLLHGSVQHLGFNGLWLAAFGTPVWRRIGALRFWLFWLVTSAVGALAHTILNWGDASLLIGASGVISGLMGAACRFAFGSGRAGLRLREDAPPLPRLSVLASLRERTVLVFVVMFLFGNVIIALGIPLMGDPGGAIAWDAHIGGFIVGFLSFALFDRRQQAVVADGNMPPEDL</sequence>
<evidence type="ECO:0000256" key="2">
    <source>
        <dbReference type="ARBA" id="ARBA00022475"/>
    </source>
</evidence>
<evidence type="ECO:0000259" key="9">
    <source>
        <dbReference type="Pfam" id="PF01694"/>
    </source>
</evidence>
<evidence type="ECO:0000256" key="3">
    <source>
        <dbReference type="ARBA" id="ARBA00022519"/>
    </source>
</evidence>
<dbReference type="STRING" id="887144.BJF91_09375"/>
<evidence type="ECO:0000313" key="10">
    <source>
        <dbReference type="EMBL" id="MBB4008016.1"/>
    </source>
</evidence>
<keyword evidence="2" id="KW-1003">Cell membrane</keyword>
<proteinExistence type="predicted"/>
<dbReference type="PANTHER" id="PTHR43066">
    <property type="entry name" value="RHOMBOID-RELATED PROTEIN"/>
    <property type="match status" value="1"/>
</dbReference>
<dbReference type="EMBL" id="MKIN01000024">
    <property type="protein sequence ID" value="OLP48326.1"/>
    <property type="molecule type" value="Genomic_DNA"/>
</dbReference>
<dbReference type="Proteomes" id="UP000544107">
    <property type="component" value="Unassembled WGS sequence"/>
</dbReference>
<keyword evidence="11" id="KW-0645">Protease</keyword>
<reference evidence="10 13" key="2">
    <citation type="submission" date="2020-08" db="EMBL/GenBank/DDBJ databases">
        <title>Genomic Encyclopedia of Type Strains, Phase IV (KMG-IV): sequencing the most valuable type-strain genomes for metagenomic binning, comparative biology and taxonomic classification.</title>
        <authorList>
            <person name="Goeker M."/>
        </authorList>
    </citation>
    <scope>NUCLEOTIDE SEQUENCE [LARGE SCALE GENOMIC DNA]</scope>
    <source>
        <strain evidence="10 13">DSM 100021</strain>
    </source>
</reference>